<dbReference type="VEuPathDB" id="VectorBase:HLOH_041117"/>
<proteinExistence type="predicted"/>
<name>A0A9J6GCZ1_HAELO</name>
<gene>
    <name evidence="1" type="ORF">HPB48_007784</name>
</gene>
<accession>A0A9J6GCZ1</accession>
<evidence type="ECO:0000313" key="2">
    <source>
        <dbReference type="Proteomes" id="UP000821853"/>
    </source>
</evidence>
<dbReference type="OMA" id="ADSSACW"/>
<protein>
    <submittedName>
        <fullName evidence="1">Uncharacterized protein</fullName>
    </submittedName>
</protein>
<evidence type="ECO:0000313" key="1">
    <source>
        <dbReference type="EMBL" id="KAH9372689.1"/>
    </source>
</evidence>
<dbReference type="Proteomes" id="UP000821853">
    <property type="component" value="Chromosome 4"/>
</dbReference>
<dbReference type="SUPFAM" id="SSF55486">
    <property type="entry name" value="Metalloproteases ('zincins'), catalytic domain"/>
    <property type="match status" value="1"/>
</dbReference>
<dbReference type="EMBL" id="JABSTR010000006">
    <property type="protein sequence ID" value="KAH9372689.1"/>
    <property type="molecule type" value="Genomic_DNA"/>
</dbReference>
<keyword evidence="2" id="KW-1185">Reference proteome</keyword>
<comment type="caution">
    <text evidence="1">The sequence shown here is derived from an EMBL/GenBank/DDBJ whole genome shotgun (WGS) entry which is preliminary data.</text>
</comment>
<reference evidence="1 2" key="1">
    <citation type="journal article" date="2020" name="Cell">
        <title>Large-Scale Comparative Analyses of Tick Genomes Elucidate Their Genetic Diversity and Vector Capacities.</title>
        <authorList>
            <consortium name="Tick Genome and Microbiome Consortium (TIGMIC)"/>
            <person name="Jia N."/>
            <person name="Wang J."/>
            <person name="Shi W."/>
            <person name="Du L."/>
            <person name="Sun Y."/>
            <person name="Zhan W."/>
            <person name="Jiang J.F."/>
            <person name="Wang Q."/>
            <person name="Zhang B."/>
            <person name="Ji P."/>
            <person name="Bell-Sakyi L."/>
            <person name="Cui X.M."/>
            <person name="Yuan T.T."/>
            <person name="Jiang B.G."/>
            <person name="Yang W.F."/>
            <person name="Lam T.T."/>
            <person name="Chang Q.C."/>
            <person name="Ding S.J."/>
            <person name="Wang X.J."/>
            <person name="Zhu J.G."/>
            <person name="Ruan X.D."/>
            <person name="Zhao L."/>
            <person name="Wei J.T."/>
            <person name="Ye R.Z."/>
            <person name="Que T.C."/>
            <person name="Du C.H."/>
            <person name="Zhou Y.H."/>
            <person name="Cheng J.X."/>
            <person name="Dai P.F."/>
            <person name="Guo W.B."/>
            <person name="Han X.H."/>
            <person name="Huang E.J."/>
            <person name="Li L.F."/>
            <person name="Wei W."/>
            <person name="Gao Y.C."/>
            <person name="Liu J.Z."/>
            <person name="Shao H.Z."/>
            <person name="Wang X."/>
            <person name="Wang C.C."/>
            <person name="Yang T.C."/>
            <person name="Huo Q.B."/>
            <person name="Li W."/>
            <person name="Chen H.Y."/>
            <person name="Chen S.E."/>
            <person name="Zhou L.G."/>
            <person name="Ni X.B."/>
            <person name="Tian J.H."/>
            <person name="Sheng Y."/>
            <person name="Liu T."/>
            <person name="Pan Y.S."/>
            <person name="Xia L.Y."/>
            <person name="Li J."/>
            <person name="Zhao F."/>
            <person name="Cao W.C."/>
        </authorList>
    </citation>
    <scope>NUCLEOTIDE SEQUENCE [LARGE SCALE GENOMIC DNA]</scope>
    <source>
        <strain evidence="1">HaeL-2018</strain>
    </source>
</reference>
<sequence length="337" mass="38205">MNSSDEAAVYLLASSMCNAFMDLQWLSVMPPSNRLTACVAQIDRLPNVRNTLYAVEFVTPERNRQVTRAVNSVIETIKRDTLATGILNEQDASLLKTFLDSMSLVLPSVMDKPAIKPVHFALNFTEKLLEGRAAEFETRLSLMRQGIPFESANQTSAFIALQSGGKILVSPKLYPLVRADSTHADVFNTPILASALAKSIWHFIITEKELWSYRVRTSIEDYVACFRTYYFGKGSKERSAKDEVDTVAASLALWSVLRSFAESRWFKPEKAWRHWSLSHSQFFFMRETFYSCPSYYSGANKDKVDVPLMYSGDFAAAFQCRAHDRMAKQRTCFLALL</sequence>
<dbReference type="AlphaFoldDB" id="A0A9J6GCZ1"/>
<organism evidence="1 2">
    <name type="scientific">Haemaphysalis longicornis</name>
    <name type="common">Bush tick</name>
    <dbReference type="NCBI Taxonomy" id="44386"/>
    <lineage>
        <taxon>Eukaryota</taxon>
        <taxon>Metazoa</taxon>
        <taxon>Ecdysozoa</taxon>
        <taxon>Arthropoda</taxon>
        <taxon>Chelicerata</taxon>
        <taxon>Arachnida</taxon>
        <taxon>Acari</taxon>
        <taxon>Parasitiformes</taxon>
        <taxon>Ixodida</taxon>
        <taxon>Ixodoidea</taxon>
        <taxon>Ixodidae</taxon>
        <taxon>Haemaphysalinae</taxon>
        <taxon>Haemaphysalis</taxon>
    </lineage>
</organism>